<proteinExistence type="predicted"/>
<keyword evidence="1" id="KW-0732">Signal</keyword>
<dbReference type="AlphaFoldDB" id="A0A6U2QQR4"/>
<feature type="signal peptide" evidence="1">
    <location>
        <begin position="1"/>
        <end position="21"/>
    </location>
</feature>
<reference evidence="3" key="1">
    <citation type="submission" date="2021-01" db="EMBL/GenBank/DDBJ databases">
        <authorList>
            <person name="Corre E."/>
            <person name="Pelletier E."/>
            <person name="Niang G."/>
            <person name="Scheremetjew M."/>
            <person name="Finn R."/>
            <person name="Kale V."/>
            <person name="Holt S."/>
            <person name="Cochrane G."/>
            <person name="Meng A."/>
            <person name="Brown T."/>
            <person name="Cohen L."/>
        </authorList>
    </citation>
    <scope>NUCLEOTIDE SEQUENCE</scope>
    <source>
        <strain evidence="3">B650</strain>
    </source>
</reference>
<evidence type="ECO:0000313" key="3">
    <source>
        <dbReference type="EMBL" id="CAD9596319.1"/>
    </source>
</evidence>
<sequence>MMSSNKKTLLFFFAIRRLARGVSVCAKPEAAPPRSSSTRETLRRRHYYALVLRANARNFQDDSDFCQVDRANIYCKRSLGPACTPPSIIDDTMIHPLRPPSYNLGRLVFYCFFGRAPIGSGFSFGSSL</sequence>
<evidence type="ECO:0000313" key="2">
    <source>
        <dbReference type="EMBL" id="CAD9596317.1"/>
    </source>
</evidence>
<feature type="chain" id="PRO_5036393844" description="Secreted protein" evidence="1">
    <location>
        <begin position="22"/>
        <end position="128"/>
    </location>
</feature>
<gene>
    <name evidence="2" type="ORF">LDAN0321_LOCUS15142</name>
    <name evidence="3" type="ORF">LDAN0321_LOCUS15143</name>
</gene>
<dbReference type="EMBL" id="HBGY01024353">
    <property type="protein sequence ID" value="CAD9596319.1"/>
    <property type="molecule type" value="Transcribed_RNA"/>
</dbReference>
<organism evidence="3">
    <name type="scientific">Leptocylindrus danicus</name>
    <dbReference type="NCBI Taxonomy" id="163516"/>
    <lineage>
        <taxon>Eukaryota</taxon>
        <taxon>Sar</taxon>
        <taxon>Stramenopiles</taxon>
        <taxon>Ochrophyta</taxon>
        <taxon>Bacillariophyta</taxon>
        <taxon>Coscinodiscophyceae</taxon>
        <taxon>Chaetocerotophycidae</taxon>
        <taxon>Leptocylindrales</taxon>
        <taxon>Leptocylindraceae</taxon>
        <taxon>Leptocylindrus</taxon>
    </lineage>
</organism>
<dbReference type="EMBL" id="HBGY01024352">
    <property type="protein sequence ID" value="CAD9596317.1"/>
    <property type="molecule type" value="Transcribed_RNA"/>
</dbReference>
<accession>A0A6U2QQR4</accession>
<name>A0A6U2QQR4_9STRA</name>
<evidence type="ECO:0008006" key="4">
    <source>
        <dbReference type="Google" id="ProtNLM"/>
    </source>
</evidence>
<evidence type="ECO:0000256" key="1">
    <source>
        <dbReference type="SAM" id="SignalP"/>
    </source>
</evidence>
<protein>
    <recommendedName>
        <fullName evidence="4">Secreted protein</fullName>
    </recommendedName>
</protein>